<dbReference type="OrthoDB" id="1523452at2"/>
<proteinExistence type="predicted"/>
<dbReference type="InterPro" id="IPR014985">
    <property type="entry name" value="WbqC"/>
</dbReference>
<gene>
    <name evidence="1" type="ORF">F3059_13260</name>
</gene>
<dbReference type="Pfam" id="PF08889">
    <property type="entry name" value="WbqC"/>
    <property type="match status" value="1"/>
</dbReference>
<comment type="caution">
    <text evidence="1">The sequence shown here is derived from an EMBL/GenBank/DDBJ whole genome shotgun (WGS) entry which is preliminary data.</text>
</comment>
<dbReference type="RefSeq" id="WP_151170082.1">
    <property type="nucleotide sequence ID" value="NZ_WACR01000013.1"/>
</dbReference>
<accession>A0A6N6M488</accession>
<evidence type="ECO:0000313" key="1">
    <source>
        <dbReference type="EMBL" id="KAB1062039.1"/>
    </source>
</evidence>
<keyword evidence="2" id="KW-1185">Reference proteome</keyword>
<dbReference type="EMBL" id="WACR01000013">
    <property type="protein sequence ID" value="KAB1062039.1"/>
    <property type="molecule type" value="Genomic_DNA"/>
</dbReference>
<protein>
    <submittedName>
        <fullName evidence="1">WbqC family protein</fullName>
    </submittedName>
</protein>
<reference evidence="1 2" key="1">
    <citation type="submission" date="2019-09" db="EMBL/GenBank/DDBJ databases">
        <title>Genomes of Cryomorphaceae.</title>
        <authorList>
            <person name="Bowman J.P."/>
        </authorList>
    </citation>
    <scope>NUCLEOTIDE SEQUENCE [LARGE SCALE GENOMIC DNA]</scope>
    <source>
        <strain evidence="1 2">KCTC 52047</strain>
    </source>
</reference>
<evidence type="ECO:0000313" key="2">
    <source>
        <dbReference type="Proteomes" id="UP000435357"/>
    </source>
</evidence>
<name>A0A6N6M488_9FLAO</name>
<dbReference type="Proteomes" id="UP000435357">
    <property type="component" value="Unassembled WGS sequence"/>
</dbReference>
<sequence length="207" mass="24884">MIFPIFYAGPVYYYAHLIGQENISFEIWENFTKQTPRNRCTIDGPNDVTNLVIPIKKTASKMKMSDVEIVYEENWQHNHWQAIQSAYGTSPYFEFYDYLFENVYRSEPKKLIDFNLALHQIIMKCLNFNIEYSLTSTFQSIENESDYRLKFNVKQHRFSEELPEYFQVFDDRHDFRKNLSILDLIFNLGPESRTYLLNVKENYLNKD</sequence>
<dbReference type="AlphaFoldDB" id="A0A6N6M488"/>
<organism evidence="1 2">
    <name type="scientific">Salibacter halophilus</name>
    <dbReference type="NCBI Taxonomy" id="1803916"/>
    <lineage>
        <taxon>Bacteria</taxon>
        <taxon>Pseudomonadati</taxon>
        <taxon>Bacteroidota</taxon>
        <taxon>Flavobacteriia</taxon>
        <taxon>Flavobacteriales</taxon>
        <taxon>Salibacteraceae</taxon>
        <taxon>Salibacter</taxon>
    </lineage>
</organism>